<evidence type="ECO:0000313" key="2">
    <source>
        <dbReference type="EMBL" id="JAH95146.1"/>
    </source>
</evidence>
<name>A0A0E9WY51_ANGAN</name>
<reference evidence="2" key="2">
    <citation type="journal article" date="2015" name="Fish Shellfish Immunol.">
        <title>Early steps in the European eel (Anguilla anguilla)-Vibrio vulnificus interaction in the gills: Role of the RtxA13 toxin.</title>
        <authorList>
            <person name="Callol A."/>
            <person name="Pajuelo D."/>
            <person name="Ebbesson L."/>
            <person name="Teles M."/>
            <person name="MacKenzie S."/>
            <person name="Amaro C."/>
        </authorList>
    </citation>
    <scope>NUCLEOTIDE SEQUENCE</scope>
</reference>
<feature type="transmembrane region" description="Helical" evidence="1">
    <location>
        <begin position="36"/>
        <end position="56"/>
    </location>
</feature>
<protein>
    <submittedName>
        <fullName evidence="2">Uncharacterized protein</fullName>
    </submittedName>
</protein>
<keyword evidence="1" id="KW-1133">Transmembrane helix</keyword>
<organism evidence="2">
    <name type="scientific">Anguilla anguilla</name>
    <name type="common">European freshwater eel</name>
    <name type="synonym">Muraena anguilla</name>
    <dbReference type="NCBI Taxonomy" id="7936"/>
    <lineage>
        <taxon>Eukaryota</taxon>
        <taxon>Metazoa</taxon>
        <taxon>Chordata</taxon>
        <taxon>Craniata</taxon>
        <taxon>Vertebrata</taxon>
        <taxon>Euteleostomi</taxon>
        <taxon>Actinopterygii</taxon>
        <taxon>Neopterygii</taxon>
        <taxon>Teleostei</taxon>
        <taxon>Anguilliformes</taxon>
        <taxon>Anguillidae</taxon>
        <taxon>Anguilla</taxon>
    </lineage>
</organism>
<proteinExistence type="predicted"/>
<keyword evidence="1" id="KW-0472">Membrane</keyword>
<dbReference type="EMBL" id="GBXM01013431">
    <property type="protein sequence ID" value="JAH95146.1"/>
    <property type="molecule type" value="Transcribed_RNA"/>
</dbReference>
<keyword evidence="1" id="KW-0812">Transmembrane</keyword>
<evidence type="ECO:0000256" key="1">
    <source>
        <dbReference type="SAM" id="Phobius"/>
    </source>
</evidence>
<dbReference type="AlphaFoldDB" id="A0A0E9WY51"/>
<feature type="transmembrane region" description="Helical" evidence="1">
    <location>
        <begin position="68"/>
        <end position="91"/>
    </location>
</feature>
<accession>A0A0E9WY51</accession>
<sequence>MVWSRIKSLRPHAPSIHPLVLGPHSVLCSSHMMFHYYFFSTFLHIGIIVYWTFLILSQNQHSSICLCIYTYIFTIFVVHFVIQYIVVFSIVKTFLCRVRDDLL</sequence>
<reference evidence="2" key="1">
    <citation type="submission" date="2014-11" db="EMBL/GenBank/DDBJ databases">
        <authorList>
            <person name="Amaro Gonzalez C."/>
        </authorList>
    </citation>
    <scope>NUCLEOTIDE SEQUENCE</scope>
</reference>